<proteinExistence type="predicted"/>
<reference evidence="9 10" key="1">
    <citation type="submission" date="2022-10" db="EMBL/GenBank/DDBJ databases">
        <title>Comparative genomics and taxonomic characterization of three novel marine species of genus Reichenbachiella exhibiting antioxidant and polysaccharide degradation activities.</title>
        <authorList>
            <person name="Muhammad N."/>
            <person name="Lee Y.-J."/>
            <person name="Ko J."/>
            <person name="Kim S.-G."/>
        </authorList>
    </citation>
    <scope>NUCLEOTIDE SEQUENCE [LARGE SCALE GENOMIC DNA]</scope>
    <source>
        <strain evidence="9 10">ABR2-5</strain>
    </source>
</reference>
<feature type="domain" description="CASTOR/POLLUX/SYM8 ion channel conserved" evidence="8">
    <location>
        <begin position="273"/>
        <end position="370"/>
    </location>
</feature>
<evidence type="ECO:0000256" key="3">
    <source>
        <dbReference type="ARBA" id="ARBA00022692"/>
    </source>
</evidence>
<accession>A0ABT3CWH9</accession>
<comment type="caution">
    <text evidence="9">The sequence shown here is derived from an EMBL/GenBank/DDBJ whole genome shotgun (WGS) entry which is preliminary data.</text>
</comment>
<comment type="subcellular location">
    <subcellularLocation>
        <location evidence="1">Endomembrane system</location>
        <topology evidence="1">Multi-pass membrane protein</topology>
    </subcellularLocation>
</comment>
<keyword evidence="6 7" id="KW-0472">Membrane</keyword>
<evidence type="ECO:0000256" key="6">
    <source>
        <dbReference type="ARBA" id="ARBA00023136"/>
    </source>
</evidence>
<dbReference type="Pfam" id="PF06241">
    <property type="entry name" value="Castor_Poll_mid"/>
    <property type="match status" value="1"/>
</dbReference>
<evidence type="ECO:0000313" key="9">
    <source>
        <dbReference type="EMBL" id="MCV9387583.1"/>
    </source>
</evidence>
<dbReference type="Proteomes" id="UP001300692">
    <property type="component" value="Unassembled WGS sequence"/>
</dbReference>
<evidence type="ECO:0000313" key="10">
    <source>
        <dbReference type="Proteomes" id="UP001300692"/>
    </source>
</evidence>
<feature type="transmembrane region" description="Helical" evidence="7">
    <location>
        <begin position="25"/>
        <end position="48"/>
    </location>
</feature>
<keyword evidence="2" id="KW-0813">Transport</keyword>
<dbReference type="RefSeq" id="WP_264138404.1">
    <property type="nucleotide sequence ID" value="NZ_JAOYOD010000001.1"/>
</dbReference>
<evidence type="ECO:0000256" key="5">
    <source>
        <dbReference type="ARBA" id="ARBA00023065"/>
    </source>
</evidence>
<evidence type="ECO:0000256" key="2">
    <source>
        <dbReference type="ARBA" id="ARBA00022448"/>
    </source>
</evidence>
<dbReference type="PANTHER" id="PTHR31563">
    <property type="entry name" value="ION CHANNEL POLLUX-RELATED"/>
    <property type="match status" value="1"/>
</dbReference>
<dbReference type="InterPro" id="IPR010420">
    <property type="entry name" value="CASTOR/POLLUX/SYM8_dom"/>
</dbReference>
<keyword evidence="10" id="KW-1185">Reference proteome</keyword>
<evidence type="ECO:0000256" key="7">
    <source>
        <dbReference type="SAM" id="Phobius"/>
    </source>
</evidence>
<dbReference type="Gene3D" id="3.40.50.720">
    <property type="entry name" value="NAD(P)-binding Rossmann-like Domain"/>
    <property type="match status" value="2"/>
</dbReference>
<evidence type="ECO:0000259" key="8">
    <source>
        <dbReference type="Pfam" id="PF06241"/>
    </source>
</evidence>
<dbReference type="PANTHER" id="PTHR31563:SF10">
    <property type="entry name" value="ION CHANNEL POLLUX-RELATED"/>
    <property type="match status" value="1"/>
</dbReference>
<protein>
    <recommendedName>
        <fullName evidence="8">CASTOR/POLLUX/SYM8 ion channel conserved domain-containing protein</fullName>
    </recommendedName>
</protein>
<keyword evidence="5" id="KW-0406">Ion transport</keyword>
<dbReference type="EMBL" id="JAOYOD010000001">
    <property type="protein sequence ID" value="MCV9387583.1"/>
    <property type="molecule type" value="Genomic_DNA"/>
</dbReference>
<keyword evidence="4 7" id="KW-1133">Transmembrane helix</keyword>
<feature type="transmembrane region" description="Helical" evidence="7">
    <location>
        <begin position="125"/>
        <end position="145"/>
    </location>
</feature>
<evidence type="ECO:0000256" key="4">
    <source>
        <dbReference type="ARBA" id="ARBA00022989"/>
    </source>
</evidence>
<feature type="transmembrane region" description="Helical" evidence="7">
    <location>
        <begin position="88"/>
        <end position="113"/>
    </location>
</feature>
<name>A0ABT3CWH9_9BACT</name>
<dbReference type="InterPro" id="IPR044849">
    <property type="entry name" value="CASTOR/POLLUX/SYM8-like"/>
</dbReference>
<keyword evidence="3 7" id="KW-0812">Transmembrane</keyword>
<organism evidence="9 10">
    <name type="scientific">Reichenbachiella ulvae</name>
    <dbReference type="NCBI Taxonomy" id="2980104"/>
    <lineage>
        <taxon>Bacteria</taxon>
        <taxon>Pseudomonadati</taxon>
        <taxon>Bacteroidota</taxon>
        <taxon>Cytophagia</taxon>
        <taxon>Cytophagales</taxon>
        <taxon>Reichenbachiellaceae</taxon>
        <taxon>Reichenbachiella</taxon>
    </lineage>
</organism>
<evidence type="ECO:0000256" key="1">
    <source>
        <dbReference type="ARBA" id="ARBA00004127"/>
    </source>
</evidence>
<gene>
    <name evidence="9" type="ORF">N7U62_12960</name>
</gene>
<sequence length="636" mass="71549">MSRSASLAARAKYAFDNYVSKGTTAMIYGLVVFSGIVIVIFGASLLMLGLHPDADSHFTIFESIWVNFTHILDPGVLGNHDENWPFRLFMMVTTVLGLVIISTLIGLVSNGILVKMEELRKGRSFVIESGHVLILGWSSKIFTIISEIVIANENQKDGCIVILADRDKIEMEDEIRLKVGKTGNTRVICRTGDPIDIDDLYIVNPYTSKSIIILDKDNENSDSQIIKTIVAIVTNPDRREEPYHITAEIQDSKNFEVAKMVGKDEVELILSDDFISRIMVQTSRQSGLSVVYIELMDYGGDEIYFTDEKTEHLVGKTFRDVIFAYETSAIMGIQFEDGTVAINPPMDTVFNEGDQVIGITEDDDTLVPSGKTDFEIDYTQVAHPVAPSQKNEKILIIGWNNRAKNIIKELDEYVPFGSSLMVVSKFDDPIPVIEKLQSGLKNLSVDFLKAETTERETIDRLQIPNYDYIMLLCYEQRYPVQEADAQTLITLLHIRSIAEKIDKHLNLVSEMMDMKNRQLADVTSADDFIVSDKLLSLLMAQVSENKYLMRVFEDLFDADGSEIYIKPAREYVSIGKPVNFYTVLESAAKMNQVAIGYRILAHSKNSHEQYGVVVNPNKAEFVKFAEGDEIIVLSED</sequence>